<keyword evidence="2" id="KW-1185">Reference proteome</keyword>
<sequence>MITEWNGHRSTNKSYSRDNRFISSYSTYRRAGLIPRCRLITSWSWKRFQGFGCSPTKVVRELG</sequence>
<gene>
    <name evidence="1" type="ORF">CONCODRAFT_139759</name>
</gene>
<proteinExistence type="predicted"/>
<protein>
    <submittedName>
        <fullName evidence="1">Uncharacterized protein</fullName>
    </submittedName>
</protein>
<reference evidence="1 2" key="1">
    <citation type="journal article" date="2015" name="Genome Biol. Evol.">
        <title>Phylogenomic analyses indicate that early fungi evolved digesting cell walls of algal ancestors of land plants.</title>
        <authorList>
            <person name="Chang Y."/>
            <person name="Wang S."/>
            <person name="Sekimoto S."/>
            <person name="Aerts A.L."/>
            <person name="Choi C."/>
            <person name="Clum A."/>
            <person name="LaButti K.M."/>
            <person name="Lindquist E.A."/>
            <person name="Yee Ngan C."/>
            <person name="Ohm R.A."/>
            <person name="Salamov A.A."/>
            <person name="Grigoriev I.V."/>
            <person name="Spatafora J.W."/>
            <person name="Berbee M.L."/>
        </authorList>
    </citation>
    <scope>NUCLEOTIDE SEQUENCE [LARGE SCALE GENOMIC DNA]</scope>
    <source>
        <strain evidence="1 2">NRRL 28638</strain>
    </source>
</reference>
<dbReference type="AlphaFoldDB" id="A0A137NSI2"/>
<evidence type="ECO:0000313" key="2">
    <source>
        <dbReference type="Proteomes" id="UP000070444"/>
    </source>
</evidence>
<dbReference type="STRING" id="796925.A0A137NSI2"/>
<dbReference type="OrthoDB" id="1397804at2759"/>
<evidence type="ECO:0000313" key="1">
    <source>
        <dbReference type="EMBL" id="KXN65650.1"/>
    </source>
</evidence>
<organism evidence="1 2">
    <name type="scientific">Conidiobolus coronatus (strain ATCC 28846 / CBS 209.66 / NRRL 28638)</name>
    <name type="common">Delacroixia coronata</name>
    <dbReference type="NCBI Taxonomy" id="796925"/>
    <lineage>
        <taxon>Eukaryota</taxon>
        <taxon>Fungi</taxon>
        <taxon>Fungi incertae sedis</taxon>
        <taxon>Zoopagomycota</taxon>
        <taxon>Entomophthoromycotina</taxon>
        <taxon>Entomophthoromycetes</taxon>
        <taxon>Entomophthorales</taxon>
        <taxon>Ancylistaceae</taxon>
        <taxon>Conidiobolus</taxon>
    </lineage>
</organism>
<dbReference type="EMBL" id="KQ964837">
    <property type="protein sequence ID" value="KXN65650.1"/>
    <property type="molecule type" value="Genomic_DNA"/>
</dbReference>
<accession>A0A137NSI2</accession>
<name>A0A137NSI2_CONC2</name>
<dbReference type="Proteomes" id="UP000070444">
    <property type="component" value="Unassembled WGS sequence"/>
</dbReference>